<evidence type="ECO:0000256" key="4">
    <source>
        <dbReference type="ARBA" id="ARBA00022475"/>
    </source>
</evidence>
<dbReference type="PIRSF" id="PIRSF004862">
    <property type="entry name" value="FliF"/>
    <property type="match status" value="1"/>
</dbReference>
<comment type="caution">
    <text evidence="14">The sequence shown here is derived from an EMBL/GenBank/DDBJ whole genome shotgun (WGS) entry which is preliminary data.</text>
</comment>
<dbReference type="Gene3D" id="3.30.300.30">
    <property type="match status" value="1"/>
</dbReference>
<evidence type="ECO:0000256" key="8">
    <source>
        <dbReference type="ARBA" id="ARBA00023143"/>
    </source>
</evidence>
<feature type="region of interest" description="Disordered" evidence="10">
    <location>
        <begin position="273"/>
        <end position="345"/>
    </location>
</feature>
<keyword evidence="14" id="KW-0969">Cilium</keyword>
<evidence type="ECO:0000256" key="10">
    <source>
        <dbReference type="SAM" id="MobiDB-lite"/>
    </source>
</evidence>
<dbReference type="GO" id="GO:0003774">
    <property type="term" value="F:cytoskeletal motor activity"/>
    <property type="evidence" value="ECO:0007669"/>
    <property type="project" value="InterPro"/>
</dbReference>
<dbReference type="EMBL" id="QVQT01000002">
    <property type="protein sequence ID" value="RFU17421.1"/>
    <property type="molecule type" value="Genomic_DNA"/>
</dbReference>
<dbReference type="InterPro" id="IPR000067">
    <property type="entry name" value="FlgMring_FliF"/>
</dbReference>
<keyword evidence="8 9" id="KW-0975">Bacterial flagellum</keyword>
<dbReference type="NCBIfam" id="TIGR00206">
    <property type="entry name" value="fliF"/>
    <property type="match status" value="1"/>
</dbReference>
<evidence type="ECO:0000259" key="13">
    <source>
        <dbReference type="Pfam" id="PF08345"/>
    </source>
</evidence>
<evidence type="ECO:0000256" key="2">
    <source>
        <dbReference type="ARBA" id="ARBA00004651"/>
    </source>
</evidence>
<dbReference type="Pfam" id="PF08345">
    <property type="entry name" value="YscJ_FliF_C"/>
    <property type="match status" value="1"/>
</dbReference>
<evidence type="ECO:0000259" key="12">
    <source>
        <dbReference type="Pfam" id="PF01514"/>
    </source>
</evidence>
<dbReference type="PRINTS" id="PR01009">
    <property type="entry name" value="FLGMRINGFLIF"/>
</dbReference>
<dbReference type="PANTHER" id="PTHR30046:SF0">
    <property type="entry name" value="FLAGELLAR M-RING PROTEIN"/>
    <property type="match status" value="1"/>
</dbReference>
<evidence type="ECO:0000256" key="1">
    <source>
        <dbReference type="ARBA" id="ARBA00004117"/>
    </source>
</evidence>
<dbReference type="GO" id="GO:0009431">
    <property type="term" value="C:bacterial-type flagellum basal body, MS ring"/>
    <property type="evidence" value="ECO:0007669"/>
    <property type="project" value="InterPro"/>
</dbReference>
<dbReference type="AlphaFoldDB" id="A0A372IRM0"/>
<dbReference type="PANTHER" id="PTHR30046">
    <property type="entry name" value="FLAGELLAR M-RING PROTEIN"/>
    <property type="match status" value="1"/>
</dbReference>
<dbReference type="InterPro" id="IPR013556">
    <property type="entry name" value="Flag_M-ring_C"/>
</dbReference>
<feature type="domain" description="Flagellar M-ring C-terminal" evidence="13">
    <location>
        <begin position="252"/>
        <end position="412"/>
    </location>
</feature>
<dbReference type="InterPro" id="IPR043427">
    <property type="entry name" value="YscJ/FliF"/>
</dbReference>
<proteinExistence type="inferred from homology"/>
<evidence type="ECO:0000313" key="15">
    <source>
        <dbReference type="Proteomes" id="UP000264702"/>
    </source>
</evidence>
<dbReference type="GO" id="GO:0071973">
    <property type="term" value="P:bacterial-type flagellum-dependent cell motility"/>
    <property type="evidence" value="ECO:0007669"/>
    <property type="project" value="InterPro"/>
</dbReference>
<dbReference type="Proteomes" id="UP000264702">
    <property type="component" value="Unassembled WGS sequence"/>
</dbReference>
<keyword evidence="15" id="KW-1185">Reference proteome</keyword>
<keyword evidence="7 11" id="KW-0472">Membrane</keyword>
<keyword evidence="5 11" id="KW-0812">Transmembrane</keyword>
<keyword evidence="6 11" id="KW-1133">Transmembrane helix</keyword>
<protein>
    <recommendedName>
        <fullName evidence="9">Flagellar M-ring protein</fullName>
    </recommendedName>
</protein>
<feature type="domain" description="Flagellar M-ring N-terminal" evidence="12">
    <location>
        <begin position="56"/>
        <end position="228"/>
    </location>
</feature>
<evidence type="ECO:0000256" key="3">
    <source>
        <dbReference type="ARBA" id="ARBA00007971"/>
    </source>
</evidence>
<organism evidence="14 15">
    <name type="scientific">Paracidobacterium acidisoli</name>
    <dbReference type="NCBI Taxonomy" id="2303751"/>
    <lineage>
        <taxon>Bacteria</taxon>
        <taxon>Pseudomonadati</taxon>
        <taxon>Acidobacteriota</taxon>
        <taxon>Terriglobia</taxon>
        <taxon>Terriglobales</taxon>
        <taxon>Acidobacteriaceae</taxon>
        <taxon>Paracidobacterium</taxon>
    </lineage>
</organism>
<feature type="transmembrane region" description="Helical" evidence="11">
    <location>
        <begin position="35"/>
        <end position="55"/>
    </location>
</feature>
<dbReference type="InterPro" id="IPR006182">
    <property type="entry name" value="FliF_N_dom"/>
</dbReference>
<keyword evidence="4" id="KW-1003">Cell membrane</keyword>
<evidence type="ECO:0000256" key="6">
    <source>
        <dbReference type="ARBA" id="ARBA00022989"/>
    </source>
</evidence>
<dbReference type="GO" id="GO:0005886">
    <property type="term" value="C:plasma membrane"/>
    <property type="evidence" value="ECO:0007669"/>
    <property type="project" value="UniProtKB-SubCell"/>
</dbReference>
<evidence type="ECO:0000256" key="5">
    <source>
        <dbReference type="ARBA" id="ARBA00022692"/>
    </source>
</evidence>
<comment type="function">
    <text evidence="9">The M ring may be actively involved in energy transduction.</text>
</comment>
<feature type="compositionally biased region" description="Polar residues" evidence="10">
    <location>
        <begin position="283"/>
        <end position="301"/>
    </location>
</feature>
<comment type="similarity">
    <text evidence="3 9">Belongs to the FliF family.</text>
</comment>
<dbReference type="InterPro" id="IPR045851">
    <property type="entry name" value="AMP-bd_C_sf"/>
</dbReference>
<sequence length="530" mass="57516">MDENRQLQRGFPQRASAMASEALARLQKMERPHRIRLAVAAAAVLACLAGILWYATRTDWRTLYAGMQPDDARETAAELTTAGIPYDVSPDGTVLRVPAEWLDKARLAATAKGGPKSGRMGFELFDKPNWVGSEFDEKVNYQRALEGELEHTIDTLGPVESSHVHLVMPHDSLFSEQQRDAKASVTLKLRDRTLSDEEADGIRHLVASAVDDLHPENVVLVDDAGRQLGRKSADAVAEAHEQALAERIVSTLEPVAGAGNVRASVNVDYDTSSADEVDETYDPNGTVSLSMQRSEQTSAPPQVSGIPGTASNAPNVQPPLYPSQSAQMQSIKQESATYGASKKVRHTVQNPGRVRRITAAILINYRQLGSSRQPQWEPRTQQEMQRLTDLAQAAVGYDASRGDQVSVEDIAFEENGAVQQANTGERLLRTLSSSQPLLKYATLLLGLLAVLFFAVRPAMHAIAEAGKIGAGELPVAALVSGDGAASEALEQPPIEQQKLRAQAVFDQVTEQMKGDPAQSARLLQSWIHTE</sequence>
<comment type="subcellular location">
    <subcellularLocation>
        <location evidence="1 9">Bacterial flagellum basal body</location>
    </subcellularLocation>
    <subcellularLocation>
        <location evidence="2">Cell membrane</location>
        <topology evidence="2">Multi-pass membrane protein</topology>
    </subcellularLocation>
</comment>
<dbReference type="Pfam" id="PF01514">
    <property type="entry name" value="YscJ_FliF"/>
    <property type="match status" value="1"/>
</dbReference>
<evidence type="ECO:0000313" key="14">
    <source>
        <dbReference type="EMBL" id="RFU17421.1"/>
    </source>
</evidence>
<feature type="compositionally biased region" description="Polar residues" evidence="10">
    <location>
        <begin position="322"/>
        <end position="338"/>
    </location>
</feature>
<evidence type="ECO:0000256" key="7">
    <source>
        <dbReference type="ARBA" id="ARBA00023136"/>
    </source>
</evidence>
<gene>
    <name evidence="14" type="primary">fliF</name>
    <name evidence="14" type="ORF">D0Y96_04490</name>
</gene>
<keyword evidence="14" id="KW-0282">Flagellum</keyword>
<reference evidence="14 15" key="1">
    <citation type="submission" date="2018-08" db="EMBL/GenBank/DDBJ databases">
        <title>Acidipila sp. 4G-K13, an acidobacterium isolated from forest soil.</title>
        <authorList>
            <person name="Gao Z.-H."/>
            <person name="Qiu L.-H."/>
        </authorList>
    </citation>
    <scope>NUCLEOTIDE SEQUENCE [LARGE SCALE GENOMIC DNA]</scope>
    <source>
        <strain evidence="14 15">4G-K13</strain>
    </source>
</reference>
<evidence type="ECO:0000256" key="9">
    <source>
        <dbReference type="PIRNR" id="PIRNR004862"/>
    </source>
</evidence>
<accession>A0A372IRM0</accession>
<name>A0A372IRM0_9BACT</name>
<evidence type="ECO:0000256" key="11">
    <source>
        <dbReference type="SAM" id="Phobius"/>
    </source>
</evidence>
<keyword evidence="14" id="KW-0966">Cell projection</keyword>